<feature type="signal peptide" evidence="2">
    <location>
        <begin position="1"/>
        <end position="27"/>
    </location>
</feature>
<protein>
    <submittedName>
        <fullName evidence="4">TlpA family protein disulfide reductase</fullName>
    </submittedName>
</protein>
<organism evidence="4 5">
    <name type="scientific">Pseudobowmanella zhangzhouensis</name>
    <dbReference type="NCBI Taxonomy" id="1537679"/>
    <lineage>
        <taxon>Bacteria</taxon>
        <taxon>Pseudomonadati</taxon>
        <taxon>Pseudomonadota</taxon>
        <taxon>Gammaproteobacteria</taxon>
        <taxon>Alteromonadales</taxon>
        <taxon>Alteromonadaceae</taxon>
    </lineage>
</organism>
<dbReference type="CDD" id="cd02966">
    <property type="entry name" value="TlpA_like_family"/>
    <property type="match status" value="1"/>
</dbReference>
<evidence type="ECO:0000313" key="5">
    <source>
        <dbReference type="Proteomes" id="UP001596364"/>
    </source>
</evidence>
<dbReference type="Pfam" id="PF00578">
    <property type="entry name" value="AhpC-TSA"/>
    <property type="match status" value="1"/>
</dbReference>
<dbReference type="PANTHER" id="PTHR42852:SF18">
    <property type="entry name" value="CHROMOSOME UNDETERMINED SCAFFOLD_47, WHOLE GENOME SHOTGUN SEQUENCE"/>
    <property type="match status" value="1"/>
</dbReference>
<evidence type="ECO:0000259" key="3">
    <source>
        <dbReference type="PROSITE" id="PS51352"/>
    </source>
</evidence>
<dbReference type="PANTHER" id="PTHR42852">
    <property type="entry name" value="THIOL:DISULFIDE INTERCHANGE PROTEIN DSBE"/>
    <property type="match status" value="1"/>
</dbReference>
<keyword evidence="2" id="KW-0732">Signal</keyword>
<dbReference type="SUPFAM" id="SSF52833">
    <property type="entry name" value="Thioredoxin-like"/>
    <property type="match status" value="1"/>
</dbReference>
<feature type="chain" id="PRO_5047186445" evidence="2">
    <location>
        <begin position="28"/>
        <end position="156"/>
    </location>
</feature>
<dbReference type="Proteomes" id="UP001596364">
    <property type="component" value="Unassembled WGS sequence"/>
</dbReference>
<dbReference type="InterPro" id="IPR050553">
    <property type="entry name" value="Thioredoxin_ResA/DsbE_sf"/>
</dbReference>
<sequence length="156" mass="17210">MLKKGLILIAALAALLAGIMASSRLSAQFELVNGQTGRLDDYAGRYLVINYFARWCAPCLREIPELNAFVAGMDTRQTAFLAVDWDRLPKDKMQAMIDELDMRFSVVSDDTKMPIPFTRPDKLPATFILGPDGELAATLWGEQTAASIDAKLAELQ</sequence>
<dbReference type="InterPro" id="IPR036249">
    <property type="entry name" value="Thioredoxin-like_sf"/>
</dbReference>
<keyword evidence="1" id="KW-0676">Redox-active center</keyword>
<dbReference type="InterPro" id="IPR013766">
    <property type="entry name" value="Thioredoxin_domain"/>
</dbReference>
<name>A0ABW1XK29_9ALTE</name>
<accession>A0ABW1XK29</accession>
<evidence type="ECO:0000256" key="2">
    <source>
        <dbReference type="SAM" id="SignalP"/>
    </source>
</evidence>
<dbReference type="InterPro" id="IPR017937">
    <property type="entry name" value="Thioredoxin_CS"/>
</dbReference>
<dbReference type="PROSITE" id="PS51352">
    <property type="entry name" value="THIOREDOXIN_2"/>
    <property type="match status" value="1"/>
</dbReference>
<dbReference type="Gene3D" id="3.40.30.10">
    <property type="entry name" value="Glutaredoxin"/>
    <property type="match status" value="1"/>
</dbReference>
<gene>
    <name evidence="4" type="ORF">ACFP85_08945</name>
</gene>
<reference evidence="5" key="1">
    <citation type="journal article" date="2019" name="Int. J. Syst. Evol. Microbiol.">
        <title>The Global Catalogue of Microorganisms (GCM) 10K type strain sequencing project: providing services to taxonomists for standard genome sequencing and annotation.</title>
        <authorList>
            <consortium name="The Broad Institute Genomics Platform"/>
            <consortium name="The Broad Institute Genome Sequencing Center for Infectious Disease"/>
            <person name="Wu L."/>
            <person name="Ma J."/>
        </authorList>
    </citation>
    <scope>NUCLEOTIDE SEQUENCE [LARGE SCALE GENOMIC DNA]</scope>
    <source>
        <strain evidence="5">CGMCC 1.16031</strain>
    </source>
</reference>
<dbReference type="EMBL" id="JBHSUS010000001">
    <property type="protein sequence ID" value="MFC6440273.1"/>
    <property type="molecule type" value="Genomic_DNA"/>
</dbReference>
<feature type="domain" description="Thioredoxin" evidence="3">
    <location>
        <begin position="20"/>
        <end position="156"/>
    </location>
</feature>
<comment type="caution">
    <text evidence="4">The sequence shown here is derived from an EMBL/GenBank/DDBJ whole genome shotgun (WGS) entry which is preliminary data.</text>
</comment>
<keyword evidence="5" id="KW-1185">Reference proteome</keyword>
<proteinExistence type="predicted"/>
<dbReference type="PROSITE" id="PS00194">
    <property type="entry name" value="THIOREDOXIN_1"/>
    <property type="match status" value="1"/>
</dbReference>
<dbReference type="InterPro" id="IPR000866">
    <property type="entry name" value="AhpC/TSA"/>
</dbReference>
<evidence type="ECO:0000313" key="4">
    <source>
        <dbReference type="EMBL" id="MFC6440273.1"/>
    </source>
</evidence>
<evidence type="ECO:0000256" key="1">
    <source>
        <dbReference type="ARBA" id="ARBA00023284"/>
    </source>
</evidence>
<dbReference type="RefSeq" id="WP_131258075.1">
    <property type="nucleotide sequence ID" value="NZ_JBHSUS010000001.1"/>
</dbReference>